<evidence type="ECO:0000256" key="7">
    <source>
        <dbReference type="ARBA" id="ARBA00022840"/>
    </source>
</evidence>
<dbReference type="GO" id="GO:0005524">
    <property type="term" value="F:ATP binding"/>
    <property type="evidence" value="ECO:0007669"/>
    <property type="project" value="UniProtKB-UniRule"/>
</dbReference>
<sequence>MLTVYRASAGSGKTYRLTLEYLKLLFSAKERDAYRHILAVTFTNKATGEMKRRIIQELFVLAHGVRNSDYFKELTSFTGFNEPDLQGKAKEILFSLLHDFSSFSIDTIDRFFQQTTRAFTREIGLQGGYNLEIDNSRVLSEAVDRMLFELEDSSSKELLSWLLKFSEEKVENAESWNIRKDIEALSGEIFKETYKTYSRELLALTADKKVLKEYISELSKIRNMFESFLQELGEEGLRLLSHFQLQAADFKGGKNSPFSHFEKWASGIIKEPTVTFTKLAGDIAQWYTKTTAPEIRARIEEAYNGGLNDCIEKALKCFGLYPRYLSVVETSRYFYTLGILSDIDRNVRAYEQEHNLLLLSDTTELLNRVIDGSDTPFVYEKIGTRIDNLMIDEFQDTSNMQWANFSPLFKDSLDRGKNSLIVGDVKQSIYRWRNSDWKLLHDRLKQSFGAGQMADNVLDTNWRSSSQVIAFNNVVFQMSSRVLQDILNDHMADAPVSDDEVKDFKNKIVDAYSDTYQHVPPKNKDYMGHVSIFFKDTTDEIPWRERALEDIPDVLKRLQDQGLRLKDIAFLVRYKKDGRLIADKLLSYKAQNTDSRYRFDIISDEALYLGNAPVIKLIISILNYLQNPDSEINRTQAVYEYEIFHEHQAPSDALSTYFSLREDVNNLTFFARIESLFEDLRTRPLFEMCEKIIEYFPPVNKSDEVYVQAFQDVVLSYIDKHSADLASFLQWWDEKGKSKTISTPDSQDAIRIMTIHQSKGLEFKAVIMPFCDWSLDNNDSQHANILWCRPRSAPFDRLPLVPVRYSSRLEKTIYAYDYFNEEMHSYIDNLNLAYVAFTRAKEELVLIAPKPKSGNTISSVSSLLYYCISNSFSDGTGREFVDLRSFYNPDTCVFEFGKATHTVSEHPSAVEEIAMPEYSSIDFKNRLRLRLQGKGYFGDREERRYGTLMHEILSTIHYPEDLSQALKPYIFSGQLTREEAAEVEGDIRKWISSPEVSRWFAPGIQVLNEAEILQSEGIFYRPDRVVIEGDEVSVIDYKFGIVERDSYRRQVRQYVSLAEKMGYNHVSGYIWYVELSKIEKV</sequence>
<dbReference type="SUPFAM" id="SSF52540">
    <property type="entry name" value="P-loop containing nucleoside triphosphate hydrolases"/>
    <property type="match status" value="1"/>
</dbReference>
<reference evidence="18" key="1">
    <citation type="submission" date="2020-07" db="EMBL/GenBank/DDBJ databases">
        <title>Complete genome sequencing of Coprobacter sp. strain 2CBH44.</title>
        <authorList>
            <person name="Sakamoto M."/>
            <person name="Murakami T."/>
            <person name="Mori H."/>
        </authorList>
    </citation>
    <scope>NUCLEOTIDE SEQUENCE [LARGE SCALE GENOMIC DNA]</scope>
    <source>
        <strain evidence="18">2CBH44</strain>
    </source>
</reference>
<dbReference type="InterPro" id="IPR014016">
    <property type="entry name" value="UvrD-like_ATP-bd"/>
</dbReference>
<dbReference type="EC" id="5.6.2.4" evidence="12"/>
<keyword evidence="7 14" id="KW-0067">ATP-binding</keyword>
<dbReference type="Pfam" id="PF13361">
    <property type="entry name" value="UvrD_C"/>
    <property type="match status" value="1"/>
</dbReference>
<dbReference type="PANTHER" id="PTHR11070:SF67">
    <property type="entry name" value="DNA 3'-5' HELICASE"/>
    <property type="match status" value="1"/>
</dbReference>
<keyword evidence="3" id="KW-0227">DNA damage</keyword>
<keyword evidence="2 14" id="KW-0547">Nucleotide-binding</keyword>
<evidence type="ECO:0000256" key="9">
    <source>
        <dbReference type="ARBA" id="ARBA00023204"/>
    </source>
</evidence>
<keyword evidence="5 14" id="KW-0347">Helicase</keyword>
<dbReference type="PROSITE" id="PS51198">
    <property type="entry name" value="UVRD_HELICASE_ATP_BIND"/>
    <property type="match status" value="1"/>
</dbReference>
<dbReference type="InterPro" id="IPR027417">
    <property type="entry name" value="P-loop_NTPase"/>
</dbReference>
<dbReference type="RefSeq" id="WP_200754939.1">
    <property type="nucleotide sequence ID" value="NZ_AP023322.1"/>
</dbReference>
<evidence type="ECO:0000256" key="1">
    <source>
        <dbReference type="ARBA" id="ARBA00022722"/>
    </source>
</evidence>
<evidence type="ECO:0000259" key="16">
    <source>
        <dbReference type="PROSITE" id="PS51217"/>
    </source>
</evidence>
<evidence type="ECO:0000259" key="15">
    <source>
        <dbReference type="PROSITE" id="PS51198"/>
    </source>
</evidence>
<dbReference type="PROSITE" id="PS51217">
    <property type="entry name" value="UVRD_HELICASE_CTER"/>
    <property type="match status" value="1"/>
</dbReference>
<evidence type="ECO:0000256" key="6">
    <source>
        <dbReference type="ARBA" id="ARBA00022839"/>
    </source>
</evidence>
<keyword evidence="18" id="KW-1185">Reference proteome</keyword>
<evidence type="ECO:0000313" key="18">
    <source>
        <dbReference type="Proteomes" id="UP000594042"/>
    </source>
</evidence>
<keyword evidence="6" id="KW-0269">Exonuclease</keyword>
<dbReference type="InterPro" id="IPR011604">
    <property type="entry name" value="PDDEXK-like_dom_sf"/>
</dbReference>
<name>A0A7G1HWU6_9BACT</name>
<evidence type="ECO:0000256" key="5">
    <source>
        <dbReference type="ARBA" id="ARBA00022806"/>
    </source>
</evidence>
<evidence type="ECO:0000256" key="12">
    <source>
        <dbReference type="ARBA" id="ARBA00034808"/>
    </source>
</evidence>
<dbReference type="InterPro" id="IPR014017">
    <property type="entry name" value="DNA_helicase_UvrD-like_C"/>
</dbReference>
<keyword evidence="8" id="KW-0238">DNA-binding</keyword>
<evidence type="ECO:0000256" key="2">
    <source>
        <dbReference type="ARBA" id="ARBA00022741"/>
    </source>
</evidence>
<keyword evidence="10" id="KW-0413">Isomerase</keyword>
<evidence type="ECO:0000256" key="14">
    <source>
        <dbReference type="PROSITE-ProRule" id="PRU00560"/>
    </source>
</evidence>
<evidence type="ECO:0000256" key="13">
    <source>
        <dbReference type="ARBA" id="ARBA00048988"/>
    </source>
</evidence>
<feature type="domain" description="UvrD-like helicase ATP-binding" evidence="15">
    <location>
        <begin position="1"/>
        <end position="465"/>
    </location>
</feature>
<keyword evidence="4 14" id="KW-0378">Hydrolase</keyword>
<evidence type="ECO:0000256" key="11">
    <source>
        <dbReference type="ARBA" id="ARBA00034617"/>
    </source>
</evidence>
<dbReference type="Pfam" id="PF00580">
    <property type="entry name" value="UvrD-helicase"/>
    <property type="match status" value="1"/>
</dbReference>
<dbReference type="AlphaFoldDB" id="A0A7G1HWU6"/>
<accession>A0A7G1HWU6</accession>
<dbReference type="GO" id="GO:0003677">
    <property type="term" value="F:DNA binding"/>
    <property type="evidence" value="ECO:0007669"/>
    <property type="project" value="UniProtKB-KW"/>
</dbReference>
<proteinExistence type="predicted"/>
<feature type="domain" description="UvrD-like helicase C-terminal" evidence="16">
    <location>
        <begin position="499"/>
        <end position="760"/>
    </location>
</feature>
<feature type="binding site" evidence="14">
    <location>
        <begin position="7"/>
        <end position="14"/>
    </location>
    <ligand>
        <name>ATP</name>
        <dbReference type="ChEBI" id="CHEBI:30616"/>
    </ligand>
</feature>
<dbReference type="EMBL" id="AP023322">
    <property type="protein sequence ID" value="BCI64169.1"/>
    <property type="molecule type" value="Genomic_DNA"/>
</dbReference>
<protein>
    <recommendedName>
        <fullName evidence="12">DNA 3'-5' helicase</fullName>
        <ecNumber evidence="12">5.6.2.4</ecNumber>
    </recommendedName>
</protein>
<dbReference type="Gene3D" id="3.40.50.300">
    <property type="entry name" value="P-loop containing nucleotide triphosphate hydrolases"/>
    <property type="match status" value="3"/>
</dbReference>
<gene>
    <name evidence="17" type="ORF">Cop2CBH44_25220</name>
</gene>
<comment type="catalytic activity">
    <reaction evidence="13">
        <text>ATP + H2O = ADP + phosphate + H(+)</text>
        <dbReference type="Rhea" id="RHEA:13065"/>
        <dbReference type="ChEBI" id="CHEBI:15377"/>
        <dbReference type="ChEBI" id="CHEBI:15378"/>
        <dbReference type="ChEBI" id="CHEBI:30616"/>
        <dbReference type="ChEBI" id="CHEBI:43474"/>
        <dbReference type="ChEBI" id="CHEBI:456216"/>
        <dbReference type="EC" id="5.6.2.4"/>
    </reaction>
</comment>
<evidence type="ECO:0000256" key="8">
    <source>
        <dbReference type="ARBA" id="ARBA00023125"/>
    </source>
</evidence>
<keyword evidence="9" id="KW-0234">DNA repair</keyword>
<evidence type="ECO:0000256" key="10">
    <source>
        <dbReference type="ARBA" id="ARBA00023235"/>
    </source>
</evidence>
<dbReference type="Gene3D" id="1.10.3170.10">
    <property type="entry name" value="Recbcd, chain B, domain 2"/>
    <property type="match status" value="1"/>
</dbReference>
<dbReference type="GO" id="GO:0005829">
    <property type="term" value="C:cytosol"/>
    <property type="evidence" value="ECO:0007669"/>
    <property type="project" value="TreeGrafter"/>
</dbReference>
<dbReference type="Proteomes" id="UP000594042">
    <property type="component" value="Chromosome"/>
</dbReference>
<dbReference type="GO" id="GO:0000725">
    <property type="term" value="P:recombinational repair"/>
    <property type="evidence" value="ECO:0007669"/>
    <property type="project" value="TreeGrafter"/>
</dbReference>
<evidence type="ECO:0000256" key="4">
    <source>
        <dbReference type="ARBA" id="ARBA00022801"/>
    </source>
</evidence>
<dbReference type="KEGG" id="copr:Cop2CBH44_25220"/>
<dbReference type="Gene3D" id="3.90.320.10">
    <property type="match status" value="1"/>
</dbReference>
<dbReference type="GO" id="GO:0043138">
    <property type="term" value="F:3'-5' DNA helicase activity"/>
    <property type="evidence" value="ECO:0007669"/>
    <property type="project" value="UniProtKB-EC"/>
</dbReference>
<organism evidence="17 18">
    <name type="scientific">Coprobacter secundus subsp. similis</name>
    <dbReference type="NCBI Taxonomy" id="2751153"/>
    <lineage>
        <taxon>Bacteria</taxon>
        <taxon>Pseudomonadati</taxon>
        <taxon>Bacteroidota</taxon>
        <taxon>Bacteroidia</taxon>
        <taxon>Bacteroidales</taxon>
        <taxon>Barnesiellaceae</taxon>
        <taxon>Coprobacter</taxon>
    </lineage>
</organism>
<dbReference type="InterPro" id="IPR000212">
    <property type="entry name" value="DNA_helicase_UvrD/REP"/>
</dbReference>
<evidence type="ECO:0000313" key="17">
    <source>
        <dbReference type="EMBL" id="BCI64169.1"/>
    </source>
</evidence>
<keyword evidence="1" id="KW-0540">Nuclease</keyword>
<evidence type="ECO:0000256" key="3">
    <source>
        <dbReference type="ARBA" id="ARBA00022763"/>
    </source>
</evidence>
<dbReference type="PANTHER" id="PTHR11070">
    <property type="entry name" value="UVRD / RECB / PCRA DNA HELICASE FAMILY MEMBER"/>
    <property type="match status" value="1"/>
</dbReference>
<dbReference type="GO" id="GO:0004527">
    <property type="term" value="F:exonuclease activity"/>
    <property type="evidence" value="ECO:0007669"/>
    <property type="project" value="UniProtKB-KW"/>
</dbReference>
<comment type="catalytic activity">
    <reaction evidence="11">
        <text>Couples ATP hydrolysis with the unwinding of duplex DNA by translocating in the 3'-5' direction.</text>
        <dbReference type="EC" id="5.6.2.4"/>
    </reaction>
</comment>